<keyword evidence="2" id="KW-0808">Transferase</keyword>
<keyword evidence="3" id="KW-1185">Reference proteome</keyword>
<name>A0A2W7RIB8_9BACT</name>
<dbReference type="Pfam" id="PF00535">
    <property type="entry name" value="Glycos_transf_2"/>
    <property type="match status" value="1"/>
</dbReference>
<dbReference type="Gene3D" id="3.90.550.10">
    <property type="entry name" value="Spore Coat Polysaccharide Biosynthesis Protein SpsA, Chain A"/>
    <property type="match status" value="1"/>
</dbReference>
<dbReference type="AlphaFoldDB" id="A0A2W7RIB8"/>
<evidence type="ECO:0000259" key="1">
    <source>
        <dbReference type="Pfam" id="PF00535"/>
    </source>
</evidence>
<sequence>MSQANSKTRIPLHPPKIPAIPQDVSRPLWSVMIPAYNCSNYLIETIKSVLQQDMGEELMQIEVVDDCSTDADIAALVLELGKGRVKYYRQQANVGSLRNFETCINRALGQYIHLLHGDDRVKNGYYSSITKAFKDFPEVGAAFSPWDHIKATGELSHKSRLESEVSCVLDNWLEKLAEYPRLQYVAISVKREVYEKLGSFCLVTYGEDWEMWARIAKEYSFAYVPEYLAEYREHTNSITWQSYQTGQNVKDIVRVIDKINTYLPKEKQRRMSRIAKRNYSYWVLNETFTNWFTNKNNTIAYSQIKTVLSIHIDRYVTLRTSQLLFYIWSEPYRKLVRSYFPKSH</sequence>
<organism evidence="2 3">
    <name type="scientific">Algoriphagus chordae</name>
    <dbReference type="NCBI Taxonomy" id="237019"/>
    <lineage>
        <taxon>Bacteria</taxon>
        <taxon>Pseudomonadati</taxon>
        <taxon>Bacteroidota</taxon>
        <taxon>Cytophagia</taxon>
        <taxon>Cytophagales</taxon>
        <taxon>Cyclobacteriaceae</taxon>
        <taxon>Algoriphagus</taxon>
    </lineage>
</organism>
<dbReference type="GO" id="GO:0016758">
    <property type="term" value="F:hexosyltransferase activity"/>
    <property type="evidence" value="ECO:0007669"/>
    <property type="project" value="UniProtKB-ARBA"/>
</dbReference>
<dbReference type="EMBL" id="QKZT01000011">
    <property type="protein sequence ID" value="PZX50515.1"/>
    <property type="molecule type" value="Genomic_DNA"/>
</dbReference>
<proteinExistence type="predicted"/>
<gene>
    <name evidence="2" type="ORF">LV85_02614</name>
</gene>
<dbReference type="SUPFAM" id="SSF53448">
    <property type="entry name" value="Nucleotide-diphospho-sugar transferases"/>
    <property type="match status" value="1"/>
</dbReference>
<evidence type="ECO:0000313" key="2">
    <source>
        <dbReference type="EMBL" id="PZX50515.1"/>
    </source>
</evidence>
<reference evidence="2 3" key="1">
    <citation type="submission" date="2018-06" db="EMBL/GenBank/DDBJ databases">
        <title>Genomic Encyclopedia of Archaeal and Bacterial Type Strains, Phase II (KMG-II): from individual species to whole genera.</title>
        <authorList>
            <person name="Goeker M."/>
        </authorList>
    </citation>
    <scope>NUCLEOTIDE SEQUENCE [LARGE SCALE GENOMIC DNA]</scope>
    <source>
        <strain evidence="2 3">DSM 19830</strain>
    </source>
</reference>
<comment type="caution">
    <text evidence="2">The sequence shown here is derived from an EMBL/GenBank/DDBJ whole genome shotgun (WGS) entry which is preliminary data.</text>
</comment>
<feature type="domain" description="Glycosyltransferase 2-like" evidence="1">
    <location>
        <begin position="30"/>
        <end position="163"/>
    </location>
</feature>
<evidence type="ECO:0000313" key="3">
    <source>
        <dbReference type="Proteomes" id="UP000248882"/>
    </source>
</evidence>
<dbReference type="Proteomes" id="UP000248882">
    <property type="component" value="Unassembled WGS sequence"/>
</dbReference>
<dbReference type="CDD" id="cd00761">
    <property type="entry name" value="Glyco_tranf_GTA_type"/>
    <property type="match status" value="1"/>
</dbReference>
<dbReference type="InterPro" id="IPR029044">
    <property type="entry name" value="Nucleotide-diphossugar_trans"/>
</dbReference>
<dbReference type="PANTHER" id="PTHR22916:SF3">
    <property type="entry name" value="UDP-GLCNAC:BETAGAL BETA-1,3-N-ACETYLGLUCOSAMINYLTRANSFERASE-LIKE PROTEIN 1"/>
    <property type="match status" value="1"/>
</dbReference>
<dbReference type="InterPro" id="IPR001173">
    <property type="entry name" value="Glyco_trans_2-like"/>
</dbReference>
<accession>A0A2W7RIB8</accession>
<dbReference type="PANTHER" id="PTHR22916">
    <property type="entry name" value="GLYCOSYLTRANSFERASE"/>
    <property type="match status" value="1"/>
</dbReference>
<protein>
    <submittedName>
        <fullName evidence="2">Glycosyltransferase involved in cell wall biosynthesis</fullName>
    </submittedName>
</protein>